<proteinExistence type="predicted"/>
<reference evidence="1 2" key="1">
    <citation type="submission" date="2017-01" db="EMBL/GenBank/DDBJ databases">
        <authorList>
            <person name="Mah S.A."/>
            <person name="Swanson W.J."/>
            <person name="Moy G.W."/>
            <person name="Vacquier V.D."/>
        </authorList>
    </citation>
    <scope>NUCLEOTIDE SEQUENCE [LARGE SCALE GENOMIC DNA]</scope>
    <source>
        <strain evidence="1">PDD-32b-74</strain>
    </source>
</reference>
<organism evidence="1 2">
    <name type="scientific">Pseudomonas syringae</name>
    <dbReference type="NCBI Taxonomy" id="317"/>
    <lineage>
        <taxon>Bacteria</taxon>
        <taxon>Pseudomonadati</taxon>
        <taxon>Pseudomonadota</taxon>
        <taxon>Gammaproteobacteria</taxon>
        <taxon>Pseudomonadales</taxon>
        <taxon>Pseudomonadaceae</taxon>
        <taxon>Pseudomonas</taxon>
    </lineage>
</organism>
<accession>A0A244EX48</accession>
<dbReference type="RefSeq" id="WP_084914227.1">
    <property type="nucleotide sequence ID" value="NZ_MTSA01000002.1"/>
</dbReference>
<sequence length="208" mass="23441">MQIISHRGYWLQKPERNLPQAFHRSFDLGFGTETDVRDVAGQLVISHDMPVGGELTLEGLLDIMAGRNLPLAVNVKADGMAQALKNTFARHGHTQWFAFDMAVPDMRTYLREGLVTYTRLSEVEPSPVWIDKVAGVWLDGFESEWFSNQVIADLLAQGKHVCVVSPELHGRDCTSLWQRLLDFRSENRLTLCTDTPADAAGFFQVRQP</sequence>
<evidence type="ECO:0000313" key="2">
    <source>
        <dbReference type="Proteomes" id="UP000195128"/>
    </source>
</evidence>
<dbReference type="OrthoDB" id="9810159at2"/>
<name>A0A244EX48_PSESX</name>
<gene>
    <name evidence="1" type="ORF">BW686_03480</name>
</gene>
<dbReference type="SUPFAM" id="SSF51695">
    <property type="entry name" value="PLC-like phosphodiesterases"/>
    <property type="match status" value="1"/>
</dbReference>
<dbReference type="GO" id="GO:0006629">
    <property type="term" value="P:lipid metabolic process"/>
    <property type="evidence" value="ECO:0007669"/>
    <property type="project" value="InterPro"/>
</dbReference>
<dbReference type="EMBL" id="MTSA01000002">
    <property type="protein sequence ID" value="OUM09046.1"/>
    <property type="molecule type" value="Genomic_DNA"/>
</dbReference>
<comment type="caution">
    <text evidence="1">The sequence shown here is derived from an EMBL/GenBank/DDBJ whole genome shotgun (WGS) entry which is preliminary data.</text>
</comment>
<dbReference type="InterPro" id="IPR017946">
    <property type="entry name" value="PLC-like_Pdiesterase_TIM-brl"/>
</dbReference>
<dbReference type="Proteomes" id="UP000195128">
    <property type="component" value="Unassembled WGS sequence"/>
</dbReference>
<dbReference type="GO" id="GO:0008081">
    <property type="term" value="F:phosphoric diester hydrolase activity"/>
    <property type="evidence" value="ECO:0007669"/>
    <property type="project" value="InterPro"/>
</dbReference>
<dbReference type="AlphaFoldDB" id="A0A244EX48"/>
<protein>
    <submittedName>
        <fullName evidence="1">Phosphodiesterase</fullName>
    </submittedName>
</protein>
<evidence type="ECO:0000313" key="1">
    <source>
        <dbReference type="EMBL" id="OUM09046.1"/>
    </source>
</evidence>